<dbReference type="EMBL" id="LRBV02000008">
    <property type="status" value="NOT_ANNOTATED_CDS"/>
    <property type="molecule type" value="Genomic_DNA"/>
</dbReference>
<protein>
    <submittedName>
        <fullName evidence="1">Uncharacterized protein</fullName>
    </submittedName>
</protein>
<dbReference type="Proteomes" id="UP000594261">
    <property type="component" value="Chromosome 8"/>
</dbReference>
<dbReference type="EnsemblPlants" id="QL08p014169:mrna">
    <property type="protein sequence ID" value="QL08p014169:mrna"/>
    <property type="gene ID" value="QL08p014169"/>
</dbReference>
<evidence type="ECO:0000313" key="1">
    <source>
        <dbReference type="EnsemblPlants" id="QL08p014169:mrna"/>
    </source>
</evidence>
<reference evidence="1" key="2">
    <citation type="submission" date="2021-01" db="UniProtKB">
        <authorList>
            <consortium name="EnsemblPlants"/>
        </authorList>
    </citation>
    <scope>IDENTIFICATION</scope>
</reference>
<proteinExistence type="predicted"/>
<organism evidence="1 2">
    <name type="scientific">Quercus lobata</name>
    <name type="common">Valley oak</name>
    <dbReference type="NCBI Taxonomy" id="97700"/>
    <lineage>
        <taxon>Eukaryota</taxon>
        <taxon>Viridiplantae</taxon>
        <taxon>Streptophyta</taxon>
        <taxon>Embryophyta</taxon>
        <taxon>Tracheophyta</taxon>
        <taxon>Spermatophyta</taxon>
        <taxon>Magnoliopsida</taxon>
        <taxon>eudicotyledons</taxon>
        <taxon>Gunneridae</taxon>
        <taxon>Pentapetalae</taxon>
        <taxon>rosids</taxon>
        <taxon>fabids</taxon>
        <taxon>Fagales</taxon>
        <taxon>Fagaceae</taxon>
        <taxon>Quercus</taxon>
    </lineage>
</organism>
<accession>A0A7N2MAQ0</accession>
<name>A0A7N2MAQ0_QUELO</name>
<dbReference type="AlphaFoldDB" id="A0A7N2MAQ0"/>
<dbReference type="Gramene" id="QL08p014169:mrna">
    <property type="protein sequence ID" value="QL08p014169:mrna"/>
    <property type="gene ID" value="QL08p014169"/>
</dbReference>
<keyword evidence="2" id="KW-1185">Reference proteome</keyword>
<dbReference type="InParanoid" id="A0A7N2MAQ0"/>
<evidence type="ECO:0000313" key="2">
    <source>
        <dbReference type="Proteomes" id="UP000594261"/>
    </source>
</evidence>
<sequence>MATPLPGLYRRSLPSPPAIKFASSEGALGLGAAATALSSSLYTVDGGQRAVIFDPDLLSTHFSLHSLSLDEPRFAVFGFRSELLTF</sequence>
<reference evidence="1 2" key="1">
    <citation type="journal article" date="2016" name="G3 (Bethesda)">
        <title>First Draft Assembly and Annotation of the Genome of a California Endemic Oak Quercus lobata Nee (Fagaceae).</title>
        <authorList>
            <person name="Sork V.L."/>
            <person name="Fitz-Gibbon S.T."/>
            <person name="Puiu D."/>
            <person name="Crepeau M."/>
            <person name="Gugger P.F."/>
            <person name="Sherman R."/>
            <person name="Stevens K."/>
            <person name="Langley C.H."/>
            <person name="Pellegrini M."/>
            <person name="Salzberg S.L."/>
        </authorList>
    </citation>
    <scope>NUCLEOTIDE SEQUENCE [LARGE SCALE GENOMIC DNA]</scope>
    <source>
        <strain evidence="1 2">cv. SW786</strain>
    </source>
</reference>